<dbReference type="EC" id="5.99.1.4" evidence="1"/>
<keyword evidence="1 3" id="KW-0413">Isomerase</keyword>
<evidence type="ECO:0000313" key="4">
    <source>
        <dbReference type="Proteomes" id="UP001363010"/>
    </source>
</evidence>
<dbReference type="Gene3D" id="3.40.30.10">
    <property type="entry name" value="Glutaredoxin"/>
    <property type="match status" value="1"/>
</dbReference>
<feature type="domain" description="DSBA-like thioredoxin" evidence="2">
    <location>
        <begin position="6"/>
        <end position="195"/>
    </location>
</feature>
<dbReference type="EMBL" id="JBBKZV010000042">
    <property type="protein sequence ID" value="MEJ8826818.1"/>
    <property type="molecule type" value="Genomic_DNA"/>
</dbReference>
<protein>
    <recommendedName>
        <fullName evidence="1">2-hydroxychromene-2-carboxylate isomerase</fullName>
        <ecNumber evidence="1">5.99.1.4</ecNumber>
    </recommendedName>
</protein>
<evidence type="ECO:0000259" key="2">
    <source>
        <dbReference type="Pfam" id="PF01323"/>
    </source>
</evidence>
<dbReference type="GO" id="GO:0016853">
    <property type="term" value="F:isomerase activity"/>
    <property type="evidence" value="ECO:0007669"/>
    <property type="project" value="UniProtKB-KW"/>
</dbReference>
<comment type="similarity">
    <text evidence="1">Belongs to the GST superfamily. NadH family.</text>
</comment>
<comment type="caution">
    <text evidence="3">The sequence shown here is derived from an EMBL/GenBank/DDBJ whole genome shotgun (WGS) entry which is preliminary data.</text>
</comment>
<dbReference type="InterPro" id="IPR051924">
    <property type="entry name" value="GST_Kappa/NadH"/>
</dbReference>
<evidence type="ECO:0000256" key="1">
    <source>
        <dbReference type="PIRNR" id="PIRNR006386"/>
    </source>
</evidence>
<dbReference type="InterPro" id="IPR036249">
    <property type="entry name" value="Thioredoxin-like_sf"/>
</dbReference>
<organism evidence="3 4">
    <name type="scientific">Variovorax humicola</name>
    <dbReference type="NCBI Taxonomy" id="1769758"/>
    <lineage>
        <taxon>Bacteria</taxon>
        <taxon>Pseudomonadati</taxon>
        <taxon>Pseudomonadota</taxon>
        <taxon>Betaproteobacteria</taxon>
        <taxon>Burkholderiales</taxon>
        <taxon>Comamonadaceae</taxon>
        <taxon>Variovorax</taxon>
    </lineage>
</organism>
<dbReference type="PANTHER" id="PTHR42943">
    <property type="entry name" value="GLUTATHIONE S-TRANSFERASE KAPPA"/>
    <property type="match status" value="1"/>
</dbReference>
<dbReference type="RefSeq" id="WP_340367854.1">
    <property type="nucleotide sequence ID" value="NZ_JBBKZV010000042.1"/>
</dbReference>
<dbReference type="InterPro" id="IPR014440">
    <property type="entry name" value="HCCAis_GSTk"/>
</dbReference>
<dbReference type="Pfam" id="PF01323">
    <property type="entry name" value="DSBA"/>
    <property type="match status" value="1"/>
</dbReference>
<evidence type="ECO:0000313" key="3">
    <source>
        <dbReference type="EMBL" id="MEJ8826818.1"/>
    </source>
</evidence>
<accession>A0ABU8WBD0</accession>
<dbReference type="InterPro" id="IPR001853">
    <property type="entry name" value="DSBA-like_thioredoxin_dom"/>
</dbReference>
<name>A0ABU8WBD0_9BURK</name>
<dbReference type="Proteomes" id="UP001363010">
    <property type="component" value="Unassembled WGS sequence"/>
</dbReference>
<comment type="catalytic activity">
    <reaction evidence="1">
        <text>2-hydroxychromene-2-carboxylate = (3E)-4-(2-hydroxyphenyl)-2-oxobut-3-enoate</text>
        <dbReference type="Rhea" id="RHEA:27401"/>
        <dbReference type="ChEBI" id="CHEBI:59350"/>
        <dbReference type="ChEBI" id="CHEBI:59353"/>
        <dbReference type="EC" id="5.99.1.4"/>
    </reaction>
</comment>
<sequence>MSKTKVEMFWDAGSTNTYFALKLIKPILEKHNAELVLHPYNVGYVFRNNSYELMKEPKAKLRNRKTDLMRWAAKYNLPFQIPRQFPIKSSRILRGSVAMRQKNLELPFVERVFDAYWEDGNPDVAEYEGLRPIVAAMGVDTDWFEATAASDETAAEVARSTDMGTERGVFGVPSIFVEKEMFWGKDRMEFVDDELVRIAARALQGGEQPA</sequence>
<dbReference type="CDD" id="cd03022">
    <property type="entry name" value="DsbA_HCCA_Iso"/>
    <property type="match status" value="1"/>
</dbReference>
<dbReference type="PIRSF" id="PIRSF006386">
    <property type="entry name" value="HCCAis_GSTk"/>
    <property type="match status" value="1"/>
</dbReference>
<proteinExistence type="inferred from homology"/>
<keyword evidence="4" id="KW-1185">Reference proteome</keyword>
<dbReference type="PANTHER" id="PTHR42943:SF2">
    <property type="entry name" value="GLUTATHIONE S-TRANSFERASE KAPPA 1"/>
    <property type="match status" value="1"/>
</dbReference>
<dbReference type="InterPro" id="IPR044087">
    <property type="entry name" value="NahD-like"/>
</dbReference>
<gene>
    <name evidence="3" type="ORF">WKW80_33255</name>
</gene>
<dbReference type="SUPFAM" id="SSF52833">
    <property type="entry name" value="Thioredoxin-like"/>
    <property type="match status" value="1"/>
</dbReference>
<reference evidence="3 4" key="1">
    <citation type="submission" date="2024-03" db="EMBL/GenBank/DDBJ databases">
        <title>Novel species of the genus Variovorax.</title>
        <authorList>
            <person name="Liu Q."/>
            <person name="Xin Y.-H."/>
        </authorList>
    </citation>
    <scope>NUCLEOTIDE SEQUENCE [LARGE SCALE GENOMIC DNA]</scope>
    <source>
        <strain evidence="3 4">KACC 18501</strain>
    </source>
</reference>